<dbReference type="SUPFAM" id="SSF117281">
    <property type="entry name" value="Kelch motif"/>
    <property type="match status" value="1"/>
</dbReference>
<dbReference type="EMBL" id="VSWD01000005">
    <property type="protein sequence ID" value="KAK3102831.1"/>
    <property type="molecule type" value="Genomic_DNA"/>
</dbReference>
<dbReference type="InterPro" id="IPR006652">
    <property type="entry name" value="Kelch_1"/>
</dbReference>
<sequence>MYKSTRRASVSSETSGFSPQCPRLQSTVKYCEGNWTFVSELPVLPSFVYAFTLHGKLLCFAFEMLKWTMSFGNQHESTESGGLYEYDPYRDKWLVLTHNVSPTVLTAVKDCASRYGTFTCCKDTNTLYCVTYSKNMKVKIGMTDGEIELNESMDLLAIEDFPESTIENPASVVMDRDLYVIGGLQKYSQSDVKVLSEVYRLDPNNSSWVSLAAMNIARSACAAVALGGHLYVIGGFGRFRLSSAERYDPSVDQWTNLTRMTKERSHLNAIVMTDKIYVMGGKSYGIAGGGVRKVLRSVEEYDPDKDTWTTIEPMPQNRCLFGAVVW</sequence>
<evidence type="ECO:0000313" key="5">
    <source>
        <dbReference type="Proteomes" id="UP001186944"/>
    </source>
</evidence>
<gene>
    <name evidence="4" type="ORF">FSP39_014267</name>
</gene>
<feature type="compositionally biased region" description="Polar residues" evidence="3">
    <location>
        <begin position="7"/>
        <end position="21"/>
    </location>
</feature>
<dbReference type="AlphaFoldDB" id="A0AA88YR97"/>
<dbReference type="Proteomes" id="UP001186944">
    <property type="component" value="Unassembled WGS sequence"/>
</dbReference>
<keyword evidence="1" id="KW-0880">Kelch repeat</keyword>
<evidence type="ECO:0000256" key="3">
    <source>
        <dbReference type="SAM" id="MobiDB-lite"/>
    </source>
</evidence>
<reference evidence="4" key="1">
    <citation type="submission" date="2019-08" db="EMBL/GenBank/DDBJ databases">
        <title>The improved chromosome-level genome for the pearl oyster Pinctada fucata martensii using PacBio sequencing and Hi-C.</title>
        <authorList>
            <person name="Zheng Z."/>
        </authorList>
    </citation>
    <scope>NUCLEOTIDE SEQUENCE</scope>
    <source>
        <strain evidence="4">ZZ-2019</strain>
        <tissue evidence="4">Adductor muscle</tissue>
    </source>
</reference>
<name>A0AA88YR97_PINIB</name>
<dbReference type="PANTHER" id="PTHR46344">
    <property type="entry name" value="OS02G0202900 PROTEIN"/>
    <property type="match status" value="1"/>
</dbReference>
<keyword evidence="5" id="KW-1185">Reference proteome</keyword>
<keyword evidence="2" id="KW-0677">Repeat</keyword>
<comment type="caution">
    <text evidence="4">The sequence shown here is derived from an EMBL/GenBank/DDBJ whole genome shotgun (WGS) entry which is preliminary data.</text>
</comment>
<evidence type="ECO:0000256" key="1">
    <source>
        <dbReference type="ARBA" id="ARBA00022441"/>
    </source>
</evidence>
<dbReference type="Gene3D" id="2.120.10.80">
    <property type="entry name" value="Kelch-type beta propeller"/>
    <property type="match status" value="1"/>
</dbReference>
<evidence type="ECO:0000256" key="2">
    <source>
        <dbReference type="ARBA" id="ARBA00022737"/>
    </source>
</evidence>
<dbReference type="Pfam" id="PF24681">
    <property type="entry name" value="Kelch_KLHDC2_KLHL20_DRC7"/>
    <property type="match status" value="1"/>
</dbReference>
<accession>A0AA88YR97</accession>
<protein>
    <submittedName>
        <fullName evidence="4">Uncharacterized protein</fullName>
    </submittedName>
</protein>
<dbReference type="InterPro" id="IPR015915">
    <property type="entry name" value="Kelch-typ_b-propeller"/>
</dbReference>
<feature type="region of interest" description="Disordered" evidence="3">
    <location>
        <begin position="1"/>
        <end position="21"/>
    </location>
</feature>
<dbReference type="SMART" id="SM00612">
    <property type="entry name" value="Kelch"/>
    <property type="match status" value="3"/>
</dbReference>
<proteinExistence type="predicted"/>
<dbReference type="PANTHER" id="PTHR46344:SF27">
    <property type="entry name" value="KELCH REPEAT SUPERFAMILY PROTEIN"/>
    <property type="match status" value="1"/>
</dbReference>
<evidence type="ECO:0000313" key="4">
    <source>
        <dbReference type="EMBL" id="KAK3102831.1"/>
    </source>
</evidence>
<organism evidence="4 5">
    <name type="scientific">Pinctada imbricata</name>
    <name type="common">Atlantic pearl-oyster</name>
    <name type="synonym">Pinctada martensii</name>
    <dbReference type="NCBI Taxonomy" id="66713"/>
    <lineage>
        <taxon>Eukaryota</taxon>
        <taxon>Metazoa</taxon>
        <taxon>Spiralia</taxon>
        <taxon>Lophotrochozoa</taxon>
        <taxon>Mollusca</taxon>
        <taxon>Bivalvia</taxon>
        <taxon>Autobranchia</taxon>
        <taxon>Pteriomorphia</taxon>
        <taxon>Pterioida</taxon>
        <taxon>Pterioidea</taxon>
        <taxon>Pteriidae</taxon>
        <taxon>Pinctada</taxon>
    </lineage>
</organism>